<name>A0ABT9R9Y6_9ACTN</name>
<protein>
    <recommendedName>
        <fullName evidence="3">Leucine-rich repeat domain-containing protein</fullName>
    </recommendedName>
</protein>
<organism evidence="1 2">
    <name type="scientific">Streptosporangium brasiliense</name>
    <dbReference type="NCBI Taxonomy" id="47480"/>
    <lineage>
        <taxon>Bacteria</taxon>
        <taxon>Bacillati</taxon>
        <taxon>Actinomycetota</taxon>
        <taxon>Actinomycetes</taxon>
        <taxon>Streptosporangiales</taxon>
        <taxon>Streptosporangiaceae</taxon>
        <taxon>Streptosporangium</taxon>
    </lineage>
</organism>
<proteinExistence type="predicted"/>
<evidence type="ECO:0008006" key="3">
    <source>
        <dbReference type="Google" id="ProtNLM"/>
    </source>
</evidence>
<accession>A0ABT9R9Y6</accession>
<dbReference type="Gene3D" id="3.80.10.10">
    <property type="entry name" value="Ribonuclease Inhibitor"/>
    <property type="match status" value="1"/>
</dbReference>
<comment type="caution">
    <text evidence="1">The sequence shown here is derived from an EMBL/GenBank/DDBJ whole genome shotgun (WGS) entry which is preliminary data.</text>
</comment>
<gene>
    <name evidence="1" type="ORF">J2S55_005323</name>
</gene>
<dbReference type="RefSeq" id="WP_306866140.1">
    <property type="nucleotide sequence ID" value="NZ_JAUSRB010000002.1"/>
</dbReference>
<sequence length="73" mass="7858">MGGIGYDEEVVGDGISRCLSDGSTVLGMPWQHIDVLPEPVNDGLTHVVELDLSHNRLTALPESLTGLSRIARF</sequence>
<dbReference type="EMBL" id="JAUSRB010000002">
    <property type="protein sequence ID" value="MDP9866057.1"/>
    <property type="molecule type" value="Genomic_DNA"/>
</dbReference>
<dbReference type="Proteomes" id="UP001230426">
    <property type="component" value="Unassembled WGS sequence"/>
</dbReference>
<keyword evidence="2" id="KW-1185">Reference proteome</keyword>
<reference evidence="1 2" key="1">
    <citation type="submission" date="2023-07" db="EMBL/GenBank/DDBJ databases">
        <title>Sequencing the genomes of 1000 actinobacteria strains.</title>
        <authorList>
            <person name="Klenk H.-P."/>
        </authorList>
    </citation>
    <scope>NUCLEOTIDE SEQUENCE [LARGE SCALE GENOMIC DNA]</scope>
    <source>
        <strain evidence="1 2">DSM 44109</strain>
    </source>
</reference>
<dbReference type="InterPro" id="IPR032675">
    <property type="entry name" value="LRR_dom_sf"/>
</dbReference>
<evidence type="ECO:0000313" key="1">
    <source>
        <dbReference type="EMBL" id="MDP9866057.1"/>
    </source>
</evidence>
<dbReference type="SUPFAM" id="SSF52058">
    <property type="entry name" value="L domain-like"/>
    <property type="match status" value="1"/>
</dbReference>
<evidence type="ECO:0000313" key="2">
    <source>
        <dbReference type="Proteomes" id="UP001230426"/>
    </source>
</evidence>